<dbReference type="GO" id="GO:0016853">
    <property type="term" value="F:isomerase activity"/>
    <property type="evidence" value="ECO:0007669"/>
    <property type="project" value="UniProtKB-KW"/>
</dbReference>
<evidence type="ECO:0000313" key="2">
    <source>
        <dbReference type="EMBL" id="MFD1056608.1"/>
    </source>
</evidence>
<reference evidence="3" key="1">
    <citation type="journal article" date="2019" name="Int. J. Syst. Evol. Microbiol.">
        <title>The Global Catalogue of Microorganisms (GCM) 10K type strain sequencing project: providing services to taxonomists for standard genome sequencing and annotation.</title>
        <authorList>
            <consortium name="The Broad Institute Genomics Platform"/>
            <consortium name="The Broad Institute Genome Sequencing Center for Infectious Disease"/>
            <person name="Wu L."/>
            <person name="Ma J."/>
        </authorList>
    </citation>
    <scope>NUCLEOTIDE SEQUENCE [LARGE SCALE GENOMIC DNA]</scope>
    <source>
        <strain evidence="3">CCUG 57508</strain>
    </source>
</reference>
<organism evidence="2 3">
    <name type="scientific">Terrabacter terrigena</name>
    <dbReference type="NCBI Taxonomy" id="574718"/>
    <lineage>
        <taxon>Bacteria</taxon>
        <taxon>Bacillati</taxon>
        <taxon>Actinomycetota</taxon>
        <taxon>Actinomycetes</taxon>
        <taxon>Micrococcales</taxon>
        <taxon>Intrasporangiaceae</taxon>
        <taxon>Terrabacter</taxon>
    </lineage>
</organism>
<keyword evidence="3" id="KW-1185">Reference proteome</keyword>
<name>A0ABW3N3B9_9MICO</name>
<dbReference type="InterPro" id="IPR050099">
    <property type="entry name" value="SIS_GmhA/DiaA_subfam"/>
</dbReference>
<dbReference type="CDD" id="cd05013">
    <property type="entry name" value="SIS_RpiR"/>
    <property type="match status" value="1"/>
</dbReference>
<dbReference type="SUPFAM" id="SSF53697">
    <property type="entry name" value="SIS domain"/>
    <property type="match status" value="1"/>
</dbReference>
<dbReference type="Gene3D" id="3.40.50.10490">
    <property type="entry name" value="Glucose-6-phosphate isomerase like protein, domain 1"/>
    <property type="match status" value="1"/>
</dbReference>
<dbReference type="InterPro" id="IPR001347">
    <property type="entry name" value="SIS_dom"/>
</dbReference>
<dbReference type="EMBL" id="JBHTKH010000022">
    <property type="protein sequence ID" value="MFD1056608.1"/>
    <property type="molecule type" value="Genomic_DNA"/>
</dbReference>
<dbReference type="NCBIfam" id="NF002805">
    <property type="entry name" value="PRK02947.1"/>
    <property type="match status" value="1"/>
</dbReference>
<dbReference type="InterPro" id="IPR035472">
    <property type="entry name" value="RpiR-like_SIS"/>
</dbReference>
<proteinExistence type="predicted"/>
<dbReference type="Pfam" id="PF13580">
    <property type="entry name" value="SIS_2"/>
    <property type="match status" value="1"/>
</dbReference>
<dbReference type="RefSeq" id="WP_386054716.1">
    <property type="nucleotide sequence ID" value="NZ_JBHTKH010000022.1"/>
</dbReference>
<dbReference type="PROSITE" id="PS51464">
    <property type="entry name" value="SIS"/>
    <property type="match status" value="1"/>
</dbReference>
<dbReference type="PANTHER" id="PTHR30390:SF7">
    <property type="entry name" value="PHOSPHOHEPTOSE ISOMERASE"/>
    <property type="match status" value="1"/>
</dbReference>
<comment type="caution">
    <text evidence="2">The sequence shown here is derived from an EMBL/GenBank/DDBJ whole genome shotgun (WGS) entry which is preliminary data.</text>
</comment>
<accession>A0ABW3N3B9</accession>
<dbReference type="PANTHER" id="PTHR30390">
    <property type="entry name" value="SEDOHEPTULOSE 7-PHOSPHATE ISOMERASE / DNAA INITIATOR-ASSOCIATING FACTOR FOR REPLICATION INITIATION"/>
    <property type="match status" value="1"/>
</dbReference>
<gene>
    <name evidence="2" type="ORF">ACFQ2V_20070</name>
</gene>
<evidence type="ECO:0000313" key="3">
    <source>
        <dbReference type="Proteomes" id="UP001597046"/>
    </source>
</evidence>
<keyword evidence="2" id="KW-0413">Isomerase</keyword>
<feature type="domain" description="SIS" evidence="1">
    <location>
        <begin position="50"/>
        <end position="223"/>
    </location>
</feature>
<evidence type="ECO:0000259" key="1">
    <source>
        <dbReference type="PROSITE" id="PS51464"/>
    </source>
</evidence>
<protein>
    <submittedName>
        <fullName evidence="2">Sugar isomerase domain-containing protein</fullName>
    </submittedName>
</protein>
<dbReference type="Proteomes" id="UP001597046">
    <property type="component" value="Unassembled WGS sequence"/>
</dbReference>
<sequence length="260" mass="27416">MNDSSTSPSEAILGASALAGGLAYQQLLREVLDEALAEEREAVRAAADVLVHTFQAGGLLYIFGSGHSHMFAEEAFYRAGGAVQVCPVLKPPYMLHAGAVRSTRLERESGHAEEVLAGYRFDPARDCMLVVSNSGVNPLPVEVAQTVKSLGLPVLAITSRRYADSVARSGPRLHDVVDVVIDNHCPPGDALVSLDEALPATGPASTVVGLALLNTLIVEACALQLQRGGRPQVFLSANMPGARDHNEAVVAELSEVIPHL</sequence>
<dbReference type="InterPro" id="IPR046348">
    <property type="entry name" value="SIS_dom_sf"/>
</dbReference>